<keyword evidence="9" id="KW-1185">Reference proteome</keyword>
<keyword evidence="3" id="KW-0862">Zinc</keyword>
<organism evidence="8 9">
    <name type="scientific">Striga asiatica</name>
    <name type="common">Asiatic witchweed</name>
    <name type="synonym">Buchnera asiatica</name>
    <dbReference type="NCBI Taxonomy" id="4170"/>
    <lineage>
        <taxon>Eukaryota</taxon>
        <taxon>Viridiplantae</taxon>
        <taxon>Streptophyta</taxon>
        <taxon>Embryophyta</taxon>
        <taxon>Tracheophyta</taxon>
        <taxon>Spermatophyta</taxon>
        <taxon>Magnoliopsida</taxon>
        <taxon>eudicotyledons</taxon>
        <taxon>Gunneridae</taxon>
        <taxon>Pentapetalae</taxon>
        <taxon>asterids</taxon>
        <taxon>lamiids</taxon>
        <taxon>Lamiales</taxon>
        <taxon>Orobanchaceae</taxon>
        <taxon>Buchnereae</taxon>
        <taxon>Striga</taxon>
    </lineage>
</organism>
<dbReference type="OrthoDB" id="852297at2759"/>
<evidence type="ECO:0000256" key="1">
    <source>
        <dbReference type="ARBA" id="ARBA00022723"/>
    </source>
</evidence>
<feature type="compositionally biased region" description="Acidic residues" evidence="5">
    <location>
        <begin position="202"/>
        <end position="217"/>
    </location>
</feature>
<evidence type="ECO:0000313" key="9">
    <source>
        <dbReference type="Proteomes" id="UP000325081"/>
    </source>
</evidence>
<dbReference type="PROSITE" id="PS50158">
    <property type="entry name" value="ZF_CCHC"/>
    <property type="match status" value="1"/>
</dbReference>
<dbReference type="PANTHER" id="PTHR31973:SF187">
    <property type="entry name" value="MUTATOR TRANSPOSASE MUDRA PROTEIN"/>
    <property type="match status" value="1"/>
</dbReference>
<evidence type="ECO:0000259" key="6">
    <source>
        <dbReference type="PROSITE" id="PS50158"/>
    </source>
</evidence>
<feature type="compositionally biased region" description="Basic and acidic residues" evidence="5">
    <location>
        <begin position="151"/>
        <end position="161"/>
    </location>
</feature>
<evidence type="ECO:0000256" key="4">
    <source>
        <dbReference type="PROSITE-ProRule" id="PRU00047"/>
    </source>
</evidence>
<dbReference type="EMBL" id="BKCP01005084">
    <property type="protein sequence ID" value="GER36222.1"/>
    <property type="molecule type" value="Genomic_DNA"/>
</dbReference>
<evidence type="ECO:0000256" key="2">
    <source>
        <dbReference type="ARBA" id="ARBA00022771"/>
    </source>
</evidence>
<feature type="region of interest" description="Disordered" evidence="5">
    <location>
        <begin position="151"/>
        <end position="244"/>
    </location>
</feature>
<reference evidence="9" key="1">
    <citation type="journal article" date="2019" name="Curr. Biol.">
        <title>Genome Sequence of Striga asiatica Provides Insight into the Evolution of Plant Parasitism.</title>
        <authorList>
            <person name="Yoshida S."/>
            <person name="Kim S."/>
            <person name="Wafula E.K."/>
            <person name="Tanskanen J."/>
            <person name="Kim Y.M."/>
            <person name="Honaas L."/>
            <person name="Yang Z."/>
            <person name="Spallek T."/>
            <person name="Conn C.E."/>
            <person name="Ichihashi Y."/>
            <person name="Cheong K."/>
            <person name="Cui S."/>
            <person name="Der J.P."/>
            <person name="Gundlach H."/>
            <person name="Jiao Y."/>
            <person name="Hori C."/>
            <person name="Ishida J.K."/>
            <person name="Kasahara H."/>
            <person name="Kiba T."/>
            <person name="Kim M.S."/>
            <person name="Koo N."/>
            <person name="Laohavisit A."/>
            <person name="Lee Y.H."/>
            <person name="Lumba S."/>
            <person name="McCourt P."/>
            <person name="Mortimer J.C."/>
            <person name="Mutuku J.M."/>
            <person name="Nomura T."/>
            <person name="Sasaki-Sekimoto Y."/>
            <person name="Seto Y."/>
            <person name="Wang Y."/>
            <person name="Wakatake T."/>
            <person name="Sakakibara H."/>
            <person name="Demura T."/>
            <person name="Yamaguchi S."/>
            <person name="Yoneyama K."/>
            <person name="Manabe R.I."/>
            <person name="Nelson D.C."/>
            <person name="Schulman A.H."/>
            <person name="Timko M.P."/>
            <person name="dePamphilis C.W."/>
            <person name="Choi D."/>
            <person name="Shirasu K."/>
        </authorList>
    </citation>
    <scope>NUCLEOTIDE SEQUENCE [LARGE SCALE GENOMIC DNA]</scope>
    <source>
        <strain evidence="9">cv. UVA1</strain>
    </source>
</reference>
<protein>
    <submittedName>
        <fullName evidence="8">Mutator transposable element-related protein</fullName>
    </submittedName>
</protein>
<comment type="caution">
    <text evidence="8">The sequence shown here is derived from an EMBL/GenBank/DDBJ whole genome shotgun (WGS) entry which is preliminary data.</text>
</comment>
<dbReference type="Pfam" id="PF04434">
    <property type="entry name" value="SWIM"/>
    <property type="match status" value="1"/>
</dbReference>
<evidence type="ECO:0000259" key="7">
    <source>
        <dbReference type="PROSITE" id="PS50966"/>
    </source>
</evidence>
<feature type="domain" description="SWIM-type" evidence="7">
    <location>
        <begin position="20"/>
        <end position="52"/>
    </location>
</feature>
<dbReference type="AlphaFoldDB" id="A0A5A7PUJ6"/>
<keyword evidence="2 4" id="KW-0863">Zinc-finger</keyword>
<feature type="compositionally biased region" description="Basic residues" evidence="5">
    <location>
        <begin position="118"/>
        <end position="133"/>
    </location>
</feature>
<evidence type="ECO:0000256" key="5">
    <source>
        <dbReference type="SAM" id="MobiDB-lite"/>
    </source>
</evidence>
<keyword evidence="1" id="KW-0479">Metal-binding</keyword>
<sequence length="244" mass="28284">MPIKCDDRHYQINCYDGSQFTVDFEKKICSCRVWDLGDIPCKHACSAIIAQKLVPVDFVDSCYSQEYYRNVYRGSILGTNGPSLWRQTLFVPPLPPNFGRGASRPLKARRRDQEEPKKKGKKRRGKQPMKMKRQQPTVRCKKCGMAGHNVRSCEKRKEKEMNTLTKTKLERKRVKAATDRGKRKRPKKAPQLGQNNPHNHEEEDEELQSLCELIDEYEIPKVSNQPGSTPYQQLQSSMQSRDEN</sequence>
<dbReference type="SMART" id="SM00575">
    <property type="entry name" value="ZnF_PMZ"/>
    <property type="match status" value="1"/>
</dbReference>
<dbReference type="PROSITE" id="PS50966">
    <property type="entry name" value="ZF_SWIM"/>
    <property type="match status" value="1"/>
</dbReference>
<dbReference type="InterPro" id="IPR007527">
    <property type="entry name" value="Znf_SWIM"/>
</dbReference>
<evidence type="ECO:0000256" key="3">
    <source>
        <dbReference type="ARBA" id="ARBA00022833"/>
    </source>
</evidence>
<evidence type="ECO:0000313" key="8">
    <source>
        <dbReference type="EMBL" id="GER36222.1"/>
    </source>
</evidence>
<feature type="region of interest" description="Disordered" evidence="5">
    <location>
        <begin position="96"/>
        <end position="139"/>
    </location>
</feature>
<accession>A0A5A7PUJ6</accession>
<name>A0A5A7PUJ6_STRAF</name>
<dbReference type="PANTHER" id="PTHR31973">
    <property type="entry name" value="POLYPROTEIN, PUTATIVE-RELATED"/>
    <property type="match status" value="1"/>
</dbReference>
<dbReference type="InterPro" id="IPR006564">
    <property type="entry name" value="Znf_PMZ"/>
</dbReference>
<dbReference type="Proteomes" id="UP000325081">
    <property type="component" value="Unassembled WGS sequence"/>
</dbReference>
<dbReference type="GO" id="GO:0008270">
    <property type="term" value="F:zinc ion binding"/>
    <property type="evidence" value="ECO:0007669"/>
    <property type="project" value="UniProtKB-KW"/>
</dbReference>
<feature type="domain" description="CCHC-type" evidence="6">
    <location>
        <begin position="139"/>
        <end position="155"/>
    </location>
</feature>
<gene>
    <name evidence="8" type="ORF">STAS_12551</name>
</gene>
<dbReference type="InterPro" id="IPR001878">
    <property type="entry name" value="Znf_CCHC"/>
</dbReference>
<feature type="compositionally biased region" description="Polar residues" evidence="5">
    <location>
        <begin position="222"/>
        <end position="244"/>
    </location>
</feature>
<feature type="compositionally biased region" description="Basic residues" evidence="5">
    <location>
        <begin position="169"/>
        <end position="188"/>
    </location>
</feature>
<dbReference type="GO" id="GO:0003676">
    <property type="term" value="F:nucleic acid binding"/>
    <property type="evidence" value="ECO:0007669"/>
    <property type="project" value="InterPro"/>
</dbReference>
<proteinExistence type="predicted"/>